<evidence type="ECO:0000259" key="1">
    <source>
        <dbReference type="Pfam" id="PF06812"/>
    </source>
</evidence>
<name>A0A518K894_9BACT</name>
<dbReference type="Pfam" id="PF06812">
    <property type="entry name" value="ImpA_N"/>
    <property type="match status" value="1"/>
</dbReference>
<accession>A0A518K894</accession>
<dbReference type="InterPro" id="IPR010657">
    <property type="entry name" value="ImpA_N"/>
</dbReference>
<reference evidence="2 3" key="1">
    <citation type="submission" date="2019-02" db="EMBL/GenBank/DDBJ databases">
        <title>Deep-cultivation of Planctomycetes and their phenomic and genomic characterization uncovers novel biology.</title>
        <authorList>
            <person name="Wiegand S."/>
            <person name="Jogler M."/>
            <person name="Boedeker C."/>
            <person name="Pinto D."/>
            <person name="Vollmers J."/>
            <person name="Rivas-Marin E."/>
            <person name="Kohn T."/>
            <person name="Peeters S.H."/>
            <person name="Heuer A."/>
            <person name="Rast P."/>
            <person name="Oberbeckmann S."/>
            <person name="Bunk B."/>
            <person name="Jeske O."/>
            <person name="Meyerdierks A."/>
            <person name="Storesund J.E."/>
            <person name="Kallscheuer N."/>
            <person name="Luecker S."/>
            <person name="Lage O.M."/>
            <person name="Pohl T."/>
            <person name="Merkel B.J."/>
            <person name="Hornburger P."/>
            <person name="Mueller R.-W."/>
            <person name="Bruemmer F."/>
            <person name="Labrenz M."/>
            <person name="Spormann A.M."/>
            <person name="Op den Camp H."/>
            <person name="Overmann J."/>
            <person name="Amann R."/>
            <person name="Jetten M.S.M."/>
            <person name="Mascher T."/>
            <person name="Medema M.H."/>
            <person name="Devos D.P."/>
            <person name="Kaster A.-K."/>
            <person name="Ovreas L."/>
            <person name="Rohde M."/>
            <person name="Galperin M.Y."/>
            <person name="Jogler C."/>
        </authorList>
    </citation>
    <scope>NUCLEOTIDE SEQUENCE [LARGE SCALE GENOMIC DNA]</scope>
    <source>
        <strain evidence="2 3">Spa11</strain>
    </source>
</reference>
<dbReference type="NCBIfam" id="TIGR03363">
    <property type="entry name" value="VI_chp_8"/>
    <property type="match status" value="1"/>
</dbReference>
<dbReference type="EMBL" id="CP036349">
    <property type="protein sequence ID" value="QDV74013.1"/>
    <property type="molecule type" value="Genomic_DNA"/>
</dbReference>
<sequence length="345" mass="38112">MPPVDLETLLRPVPGDHPEGDASHFALTLAPALRELRREESQDEFTDATRPAVLKRADWAEVARQCEESLREKAKDLRTACHLTEAWTRCEGLAGLSQGLELLAQLVESCWDRLTPLEGDDPVESRGVPLANLLDDPDRGVCFPSLLRTLPLLGESESPLSFVAWTRLRSASSPDDLNRLTSLRDNTVTEVFRQQHQFALQSLASLERLCSVLEERMGDASPGLLNVRSALSDLAGLLADELKQLGVAAPGAVTTDAEMIEPSDDEPQRDPAREQLYALLDTTAERLRAMEPHSPVPYLIKRAVRLGRLPFPRLMEQVIREPSALSELNREFGIAEPDGTAVLAH</sequence>
<proteinExistence type="predicted"/>
<dbReference type="PANTHER" id="PTHR37951:SF1">
    <property type="entry name" value="TYPE VI SECRETION SYSTEM COMPONENT TSSA1"/>
    <property type="match status" value="1"/>
</dbReference>
<dbReference type="PANTHER" id="PTHR37951">
    <property type="entry name" value="CYTOPLASMIC PROTEIN-RELATED"/>
    <property type="match status" value="1"/>
</dbReference>
<dbReference type="AlphaFoldDB" id="A0A518K894"/>
<evidence type="ECO:0000313" key="3">
    <source>
        <dbReference type="Proteomes" id="UP000316426"/>
    </source>
</evidence>
<organism evidence="2 3">
    <name type="scientific">Botrimarina mediterranea</name>
    <dbReference type="NCBI Taxonomy" id="2528022"/>
    <lineage>
        <taxon>Bacteria</taxon>
        <taxon>Pseudomonadati</taxon>
        <taxon>Planctomycetota</taxon>
        <taxon>Planctomycetia</taxon>
        <taxon>Pirellulales</taxon>
        <taxon>Lacipirellulaceae</taxon>
        <taxon>Botrimarina</taxon>
    </lineage>
</organism>
<dbReference type="RefSeq" id="WP_145112003.1">
    <property type="nucleotide sequence ID" value="NZ_CP036349.1"/>
</dbReference>
<gene>
    <name evidence="2" type="ORF">Spa11_22120</name>
</gene>
<dbReference type="KEGG" id="bmei:Spa11_22120"/>
<protein>
    <recommendedName>
        <fullName evidence="1">ImpA N-terminal domain-containing protein</fullName>
    </recommendedName>
</protein>
<keyword evidence="3" id="KW-1185">Reference proteome</keyword>
<dbReference type="Proteomes" id="UP000316426">
    <property type="component" value="Chromosome"/>
</dbReference>
<feature type="domain" description="ImpA N-terminal" evidence="1">
    <location>
        <begin position="10"/>
        <end position="134"/>
    </location>
</feature>
<evidence type="ECO:0000313" key="2">
    <source>
        <dbReference type="EMBL" id="QDV74013.1"/>
    </source>
</evidence>
<dbReference type="InterPro" id="IPR017740">
    <property type="entry name" value="TssA-like"/>
</dbReference>